<dbReference type="OrthoDB" id="429514at2759"/>
<comment type="caution">
    <text evidence="1">The sequence shown here is derived from an EMBL/GenBank/DDBJ whole genome shotgun (WGS) entry which is preliminary data.</text>
</comment>
<reference evidence="1" key="1">
    <citation type="submission" date="2021-02" db="EMBL/GenBank/DDBJ databases">
        <authorList>
            <person name="Dougan E. K."/>
            <person name="Rhodes N."/>
            <person name="Thang M."/>
            <person name="Chan C."/>
        </authorList>
    </citation>
    <scope>NUCLEOTIDE SEQUENCE</scope>
</reference>
<dbReference type="AlphaFoldDB" id="A0A812L5J3"/>
<evidence type="ECO:0000313" key="2">
    <source>
        <dbReference type="Proteomes" id="UP000649617"/>
    </source>
</evidence>
<sequence>MCYDSEESRLIMYGGWANKWLDDCWQINVASIVGPPYAIVHVDPPLGPVSGNQKVASLQMSTCVLALRKPQLVASLGGYIGIMEKNMETT</sequence>
<keyword evidence="2" id="KW-1185">Reference proteome</keyword>
<accession>A0A812L5J3</accession>
<dbReference type="Proteomes" id="UP000649617">
    <property type="component" value="Unassembled WGS sequence"/>
</dbReference>
<dbReference type="EMBL" id="CAJNIZ010004810">
    <property type="protein sequence ID" value="CAE7236220.1"/>
    <property type="molecule type" value="Genomic_DNA"/>
</dbReference>
<proteinExistence type="predicted"/>
<name>A0A812L5J3_SYMPI</name>
<protein>
    <submittedName>
        <fullName evidence="1">ODA11 protein</fullName>
    </submittedName>
</protein>
<organism evidence="1 2">
    <name type="scientific">Symbiodinium pilosum</name>
    <name type="common">Dinoflagellate</name>
    <dbReference type="NCBI Taxonomy" id="2952"/>
    <lineage>
        <taxon>Eukaryota</taxon>
        <taxon>Sar</taxon>
        <taxon>Alveolata</taxon>
        <taxon>Dinophyceae</taxon>
        <taxon>Suessiales</taxon>
        <taxon>Symbiodiniaceae</taxon>
        <taxon>Symbiodinium</taxon>
    </lineage>
</organism>
<gene>
    <name evidence="1" type="primary">ODA11</name>
    <name evidence="1" type="ORF">SPIL2461_LOCUS3842</name>
</gene>
<evidence type="ECO:0000313" key="1">
    <source>
        <dbReference type="EMBL" id="CAE7236220.1"/>
    </source>
</evidence>